<dbReference type="PROSITE" id="PS51005">
    <property type="entry name" value="NAC"/>
    <property type="match status" value="1"/>
</dbReference>
<dbReference type="AlphaFoldDB" id="A0AAD8IKG9"/>
<keyword evidence="7" id="KW-1185">Reference proteome</keyword>
<protein>
    <recommendedName>
        <fullName evidence="5">NAC domain-containing protein</fullName>
    </recommendedName>
</protein>
<dbReference type="Pfam" id="PF02365">
    <property type="entry name" value="NAM"/>
    <property type="match status" value="1"/>
</dbReference>
<dbReference type="EMBL" id="JAUIZM010000005">
    <property type="protein sequence ID" value="KAK1385585.1"/>
    <property type="molecule type" value="Genomic_DNA"/>
</dbReference>
<reference evidence="6" key="1">
    <citation type="submission" date="2023-02" db="EMBL/GenBank/DDBJ databases">
        <title>Genome of toxic invasive species Heracleum sosnowskyi carries increased number of genes despite the absence of recent whole-genome duplications.</title>
        <authorList>
            <person name="Schelkunov M."/>
            <person name="Shtratnikova V."/>
            <person name="Makarenko M."/>
            <person name="Klepikova A."/>
            <person name="Omelchenko D."/>
            <person name="Novikova G."/>
            <person name="Obukhova E."/>
            <person name="Bogdanov V."/>
            <person name="Penin A."/>
            <person name="Logacheva M."/>
        </authorList>
    </citation>
    <scope>NUCLEOTIDE SEQUENCE</scope>
    <source>
        <strain evidence="6">Hsosn_3</strain>
        <tissue evidence="6">Leaf</tissue>
    </source>
</reference>
<keyword evidence="1" id="KW-0805">Transcription regulation</keyword>
<evidence type="ECO:0000256" key="4">
    <source>
        <dbReference type="ARBA" id="ARBA00023242"/>
    </source>
</evidence>
<keyword evidence="3" id="KW-0804">Transcription</keyword>
<dbReference type="Gene3D" id="2.170.150.80">
    <property type="entry name" value="NAC domain"/>
    <property type="match status" value="1"/>
</dbReference>
<dbReference type="InterPro" id="IPR036093">
    <property type="entry name" value="NAC_dom_sf"/>
</dbReference>
<dbReference type="GO" id="GO:0003677">
    <property type="term" value="F:DNA binding"/>
    <property type="evidence" value="ECO:0007669"/>
    <property type="project" value="UniProtKB-KW"/>
</dbReference>
<evidence type="ECO:0000259" key="5">
    <source>
        <dbReference type="PROSITE" id="PS51005"/>
    </source>
</evidence>
<dbReference type="SUPFAM" id="SSF101941">
    <property type="entry name" value="NAC domain"/>
    <property type="match status" value="1"/>
</dbReference>
<sequence length="117" mass="13051">MLAIDKILCEQKGGDINEEGMPPGFRFHSTDEEFITFYLVSKVYDCTFFGVDIVEVDLNKCKPWELPGAGYWKATGNDKEVYTSSTVILPLLQLHFYSSSIGNTATAATTLLQRQSS</sequence>
<evidence type="ECO:0000313" key="7">
    <source>
        <dbReference type="Proteomes" id="UP001237642"/>
    </source>
</evidence>
<evidence type="ECO:0000313" key="6">
    <source>
        <dbReference type="EMBL" id="KAK1385585.1"/>
    </source>
</evidence>
<name>A0AAD8IKG9_9APIA</name>
<dbReference type="InterPro" id="IPR003441">
    <property type="entry name" value="NAC-dom"/>
</dbReference>
<evidence type="ECO:0000256" key="2">
    <source>
        <dbReference type="ARBA" id="ARBA00023125"/>
    </source>
</evidence>
<evidence type="ECO:0000256" key="3">
    <source>
        <dbReference type="ARBA" id="ARBA00023163"/>
    </source>
</evidence>
<feature type="domain" description="NAC" evidence="5">
    <location>
        <begin position="21"/>
        <end position="117"/>
    </location>
</feature>
<keyword evidence="4" id="KW-0539">Nucleus</keyword>
<reference evidence="6" key="2">
    <citation type="submission" date="2023-05" db="EMBL/GenBank/DDBJ databases">
        <authorList>
            <person name="Schelkunov M.I."/>
        </authorList>
    </citation>
    <scope>NUCLEOTIDE SEQUENCE</scope>
    <source>
        <strain evidence="6">Hsosn_3</strain>
        <tissue evidence="6">Leaf</tissue>
    </source>
</reference>
<dbReference type="Proteomes" id="UP001237642">
    <property type="component" value="Unassembled WGS sequence"/>
</dbReference>
<evidence type="ECO:0000256" key="1">
    <source>
        <dbReference type="ARBA" id="ARBA00023015"/>
    </source>
</evidence>
<dbReference type="PANTHER" id="PTHR31744">
    <property type="entry name" value="PROTEIN CUP-SHAPED COTYLEDON 2-RELATED"/>
    <property type="match status" value="1"/>
</dbReference>
<dbReference type="GO" id="GO:0006355">
    <property type="term" value="P:regulation of DNA-templated transcription"/>
    <property type="evidence" value="ECO:0007669"/>
    <property type="project" value="InterPro"/>
</dbReference>
<accession>A0AAD8IKG9</accession>
<organism evidence="6 7">
    <name type="scientific">Heracleum sosnowskyi</name>
    <dbReference type="NCBI Taxonomy" id="360622"/>
    <lineage>
        <taxon>Eukaryota</taxon>
        <taxon>Viridiplantae</taxon>
        <taxon>Streptophyta</taxon>
        <taxon>Embryophyta</taxon>
        <taxon>Tracheophyta</taxon>
        <taxon>Spermatophyta</taxon>
        <taxon>Magnoliopsida</taxon>
        <taxon>eudicotyledons</taxon>
        <taxon>Gunneridae</taxon>
        <taxon>Pentapetalae</taxon>
        <taxon>asterids</taxon>
        <taxon>campanulids</taxon>
        <taxon>Apiales</taxon>
        <taxon>Apiaceae</taxon>
        <taxon>Apioideae</taxon>
        <taxon>apioid superclade</taxon>
        <taxon>Tordylieae</taxon>
        <taxon>Tordyliinae</taxon>
        <taxon>Heracleum</taxon>
    </lineage>
</organism>
<keyword evidence="2" id="KW-0238">DNA-binding</keyword>
<proteinExistence type="predicted"/>
<comment type="caution">
    <text evidence="6">The sequence shown here is derived from an EMBL/GenBank/DDBJ whole genome shotgun (WGS) entry which is preliminary data.</text>
</comment>
<gene>
    <name evidence="6" type="ORF">POM88_023320</name>
</gene>
<dbReference type="PANTHER" id="PTHR31744:SF86">
    <property type="entry name" value="PROTEIN CUP-SHAPED COTYLEDON 3"/>
    <property type="match status" value="1"/>
</dbReference>